<protein>
    <recommendedName>
        <fullName evidence="2">RNA 2',3'-cyclic phosphodiesterase</fullName>
        <shortName evidence="2">RNA 2',3'-CPDase</shortName>
        <ecNumber evidence="2">3.1.4.58</ecNumber>
    </recommendedName>
</protein>
<dbReference type="GO" id="GO:0016874">
    <property type="term" value="F:ligase activity"/>
    <property type="evidence" value="ECO:0007669"/>
    <property type="project" value="UniProtKB-KW"/>
</dbReference>
<dbReference type="EC" id="3.1.4.58" evidence="2"/>
<sequence length="190" mass="20558">MRLFVGVLPSRQACDELTRALRPVREAWPGLRWADPANWHVTLSFLGEVPDEVLPRLETRLARAAARYAPLTLGLAGAGAFPSVRRARVLWTGLYGSRLPLARLAESLAAGARRAGAVQVDGKRFSPHLTLARARQETDVTAMVEALSGFAGTTWEVRAVHLIRSHLGASVRYESIAEYALAAPAPGGRS</sequence>
<dbReference type="HAMAP" id="MF_01940">
    <property type="entry name" value="RNA_CPDase"/>
    <property type="match status" value="1"/>
</dbReference>
<dbReference type="Gene3D" id="3.90.1140.10">
    <property type="entry name" value="Cyclic phosphodiesterase"/>
    <property type="match status" value="1"/>
</dbReference>
<feature type="active site" description="Proton donor" evidence="2">
    <location>
        <position position="40"/>
    </location>
</feature>
<dbReference type="Pfam" id="PF02834">
    <property type="entry name" value="LigT_PEase"/>
    <property type="match status" value="2"/>
</dbReference>
<keyword evidence="5" id="KW-1185">Reference proteome</keyword>
<accession>A0A7W7VPT6</accession>
<organism evidence="4 5">
    <name type="scientific">Streptosporangium saharense</name>
    <dbReference type="NCBI Taxonomy" id="1706840"/>
    <lineage>
        <taxon>Bacteria</taxon>
        <taxon>Bacillati</taxon>
        <taxon>Actinomycetota</taxon>
        <taxon>Actinomycetes</taxon>
        <taxon>Streptosporangiales</taxon>
        <taxon>Streptosporangiaceae</taxon>
        <taxon>Streptosporangium</taxon>
    </lineage>
</organism>
<keyword evidence="1 2" id="KW-0378">Hydrolase</keyword>
<dbReference type="GO" id="GO:0004113">
    <property type="term" value="F:2',3'-cyclic-nucleotide 3'-phosphodiesterase activity"/>
    <property type="evidence" value="ECO:0007669"/>
    <property type="project" value="InterPro"/>
</dbReference>
<reference evidence="4 5" key="1">
    <citation type="submission" date="2020-08" db="EMBL/GenBank/DDBJ databases">
        <title>Genomic Encyclopedia of Type Strains, Phase III (KMG-III): the genomes of soil and plant-associated and newly described type strains.</title>
        <authorList>
            <person name="Whitman W."/>
        </authorList>
    </citation>
    <scope>NUCLEOTIDE SEQUENCE [LARGE SCALE GENOMIC DNA]</scope>
    <source>
        <strain evidence="4 5">CECT 8840</strain>
    </source>
</reference>
<comment type="similarity">
    <text evidence="2">Belongs to the 2H phosphoesterase superfamily. ThpR family.</text>
</comment>
<comment type="catalytic activity">
    <reaction evidence="2">
        <text>a 3'-end 2',3'-cyclophospho-ribonucleotide-RNA + H2O = a 3'-end 2'-phospho-ribonucleotide-RNA + H(+)</text>
        <dbReference type="Rhea" id="RHEA:11828"/>
        <dbReference type="Rhea" id="RHEA-COMP:10464"/>
        <dbReference type="Rhea" id="RHEA-COMP:17353"/>
        <dbReference type="ChEBI" id="CHEBI:15377"/>
        <dbReference type="ChEBI" id="CHEBI:15378"/>
        <dbReference type="ChEBI" id="CHEBI:83064"/>
        <dbReference type="ChEBI" id="CHEBI:173113"/>
        <dbReference type="EC" id="3.1.4.58"/>
    </reaction>
</comment>
<dbReference type="AlphaFoldDB" id="A0A7W7VPT6"/>
<proteinExistence type="inferred from homology"/>
<feature type="short sequence motif" description="HXTX 2" evidence="2">
    <location>
        <begin position="128"/>
        <end position="131"/>
    </location>
</feature>
<dbReference type="EMBL" id="JACHJP010000005">
    <property type="protein sequence ID" value="MBB4917625.1"/>
    <property type="molecule type" value="Genomic_DNA"/>
</dbReference>
<dbReference type="InterPro" id="IPR004175">
    <property type="entry name" value="RNA_CPDase"/>
</dbReference>
<evidence type="ECO:0000256" key="1">
    <source>
        <dbReference type="ARBA" id="ARBA00022801"/>
    </source>
</evidence>
<keyword evidence="4" id="KW-0436">Ligase</keyword>
<evidence type="ECO:0000256" key="2">
    <source>
        <dbReference type="HAMAP-Rule" id="MF_01940"/>
    </source>
</evidence>
<evidence type="ECO:0000313" key="4">
    <source>
        <dbReference type="EMBL" id="MBB4917625.1"/>
    </source>
</evidence>
<dbReference type="InterPro" id="IPR009097">
    <property type="entry name" value="Cyclic_Pdiesterase"/>
</dbReference>
<feature type="short sequence motif" description="HXTX 1" evidence="2">
    <location>
        <begin position="40"/>
        <end position="43"/>
    </location>
</feature>
<dbReference type="NCBIfam" id="TIGR02258">
    <property type="entry name" value="2_5_ligase"/>
    <property type="match status" value="1"/>
</dbReference>
<dbReference type="Proteomes" id="UP000552644">
    <property type="component" value="Unassembled WGS sequence"/>
</dbReference>
<gene>
    <name evidence="4" type="ORF">FHS44_004745</name>
</gene>
<feature type="active site" description="Proton acceptor" evidence="2">
    <location>
        <position position="128"/>
    </location>
</feature>
<dbReference type="PANTHER" id="PTHR35561:SF1">
    <property type="entry name" value="RNA 2',3'-CYCLIC PHOSPHODIESTERASE"/>
    <property type="match status" value="1"/>
</dbReference>
<evidence type="ECO:0000259" key="3">
    <source>
        <dbReference type="Pfam" id="PF02834"/>
    </source>
</evidence>
<dbReference type="RefSeq" id="WP_184718082.1">
    <property type="nucleotide sequence ID" value="NZ_JACHJP010000005.1"/>
</dbReference>
<feature type="domain" description="Phosphoesterase HXTX" evidence="3">
    <location>
        <begin position="101"/>
        <end position="173"/>
    </location>
</feature>
<dbReference type="GO" id="GO:0008664">
    <property type="term" value="F:RNA 2',3'-cyclic 3'-phosphodiesterase activity"/>
    <property type="evidence" value="ECO:0007669"/>
    <property type="project" value="UniProtKB-EC"/>
</dbReference>
<comment type="caution">
    <text evidence="4">The sequence shown here is derived from an EMBL/GenBank/DDBJ whole genome shotgun (WGS) entry which is preliminary data.</text>
</comment>
<dbReference type="PANTHER" id="PTHR35561">
    <property type="entry name" value="RNA 2',3'-CYCLIC PHOSPHODIESTERASE"/>
    <property type="match status" value="1"/>
</dbReference>
<feature type="domain" description="Phosphoesterase HXTX" evidence="3">
    <location>
        <begin position="9"/>
        <end position="91"/>
    </location>
</feature>
<dbReference type="InterPro" id="IPR014051">
    <property type="entry name" value="Phosphoesterase_HXTX"/>
</dbReference>
<name>A0A7W7VPT6_9ACTN</name>
<evidence type="ECO:0000313" key="5">
    <source>
        <dbReference type="Proteomes" id="UP000552644"/>
    </source>
</evidence>
<comment type="function">
    <text evidence="2">Hydrolyzes RNA 2',3'-cyclic phosphodiester to an RNA 2'-phosphomonoester.</text>
</comment>
<dbReference type="SUPFAM" id="SSF55144">
    <property type="entry name" value="LigT-like"/>
    <property type="match status" value="1"/>
</dbReference>